<comment type="caution">
    <text evidence="6">The sequence shown here is derived from an EMBL/GenBank/DDBJ whole genome shotgun (WGS) entry which is preliminary data.</text>
</comment>
<dbReference type="InterPro" id="IPR036259">
    <property type="entry name" value="MFS_trans_sf"/>
</dbReference>
<feature type="transmembrane region" description="Helical" evidence="5">
    <location>
        <begin position="403"/>
        <end position="421"/>
    </location>
</feature>
<dbReference type="InterPro" id="IPR051617">
    <property type="entry name" value="UNC-93-like_regulator"/>
</dbReference>
<evidence type="ECO:0000256" key="2">
    <source>
        <dbReference type="ARBA" id="ARBA00022692"/>
    </source>
</evidence>
<dbReference type="EMBL" id="JANBTW010000001">
    <property type="protein sequence ID" value="KAJ2681082.1"/>
    <property type="molecule type" value="Genomic_DNA"/>
</dbReference>
<dbReference type="SUPFAM" id="SSF103473">
    <property type="entry name" value="MFS general substrate transporter"/>
    <property type="match status" value="1"/>
</dbReference>
<name>A0A9W8GFE0_9FUNG</name>
<evidence type="ECO:0008006" key="8">
    <source>
        <dbReference type="Google" id="ProtNLM"/>
    </source>
</evidence>
<dbReference type="Proteomes" id="UP001151518">
    <property type="component" value="Unassembled WGS sequence"/>
</dbReference>
<comment type="subcellular location">
    <subcellularLocation>
        <location evidence="1">Membrane</location>
        <topology evidence="1">Multi-pass membrane protein</topology>
    </subcellularLocation>
</comment>
<dbReference type="OrthoDB" id="196103at2759"/>
<evidence type="ECO:0000256" key="4">
    <source>
        <dbReference type="ARBA" id="ARBA00023136"/>
    </source>
</evidence>
<evidence type="ECO:0000256" key="5">
    <source>
        <dbReference type="SAM" id="Phobius"/>
    </source>
</evidence>
<keyword evidence="2 5" id="KW-0812">Transmembrane</keyword>
<dbReference type="PANTHER" id="PTHR23294">
    <property type="entry name" value="ET TRANSLATION PRODUCT-RELATED"/>
    <property type="match status" value="1"/>
</dbReference>
<feature type="transmembrane region" description="Helical" evidence="5">
    <location>
        <begin position="168"/>
        <end position="187"/>
    </location>
</feature>
<dbReference type="InterPro" id="IPR010291">
    <property type="entry name" value="Ion_channel_UNC-93"/>
</dbReference>
<evidence type="ECO:0000313" key="6">
    <source>
        <dbReference type="EMBL" id="KAJ2681082.1"/>
    </source>
</evidence>
<reference evidence="6" key="1">
    <citation type="submission" date="2022-07" db="EMBL/GenBank/DDBJ databases">
        <title>Phylogenomic reconstructions and comparative analyses of Kickxellomycotina fungi.</title>
        <authorList>
            <person name="Reynolds N.K."/>
            <person name="Stajich J.E."/>
            <person name="Barry K."/>
            <person name="Grigoriev I.V."/>
            <person name="Crous P."/>
            <person name="Smith M.E."/>
        </authorList>
    </citation>
    <scope>NUCLEOTIDE SEQUENCE</scope>
    <source>
        <strain evidence="6">NRRL 3115</strain>
    </source>
</reference>
<sequence length="478" mass="53264">MTIRYHSPLAQILIISGVCFLCPGMFNALNGLGGAGQLDTRTASDANSALYATFCVFSILGGGIVNVFGVRYTASISCLAYALYTGTYIYYNNTGNGALTISAGAVLGMGAGVLWAAQGMIMVSYPSEREKGKFISIFWIIFNLGGLIGGVLPFAINYYHSGSLTDSVYALFVILECSGAAIALFLIPPTRVVRDDGSHATIARPASPYRESMDVFRLFKNRWMLLLLPMSFTSNFFYSYHFTEYNAAIFNLRTRGFNNLLYWLSQIIGSYMLSLLLDYTQWPRRKRGIYAMVVMAVSFNAVWGCTLIIQMRYTKGGDATDYPGGLVDFKETSRAAGPIVLYFFMGMVDSWYQNIAYWVIGTLTNDACITARYIGFYKGIQSMGAAISWQLSARKLPFMNQLIGNWALLVISLPTMMYTVIQIKEHAMDDMLLYSSSEEEYEDRTAGSCNFNWEMAHMQTQTQAQLKRHMCHSQGAIM</sequence>
<evidence type="ECO:0000313" key="7">
    <source>
        <dbReference type="Proteomes" id="UP001151518"/>
    </source>
</evidence>
<feature type="transmembrane region" description="Helical" evidence="5">
    <location>
        <begin position="260"/>
        <end position="277"/>
    </location>
</feature>
<dbReference type="GO" id="GO:0016020">
    <property type="term" value="C:membrane"/>
    <property type="evidence" value="ECO:0007669"/>
    <property type="project" value="UniProtKB-SubCell"/>
</dbReference>
<feature type="transmembrane region" description="Helical" evidence="5">
    <location>
        <begin position="12"/>
        <end position="29"/>
    </location>
</feature>
<feature type="transmembrane region" description="Helical" evidence="5">
    <location>
        <begin position="74"/>
        <end position="91"/>
    </location>
</feature>
<feature type="transmembrane region" description="Helical" evidence="5">
    <location>
        <begin position="223"/>
        <end position="240"/>
    </location>
</feature>
<dbReference type="Pfam" id="PF05978">
    <property type="entry name" value="UNC-93"/>
    <property type="match status" value="1"/>
</dbReference>
<accession>A0A9W8GFE0</accession>
<proteinExistence type="predicted"/>
<evidence type="ECO:0000256" key="3">
    <source>
        <dbReference type="ARBA" id="ARBA00022989"/>
    </source>
</evidence>
<keyword evidence="4 5" id="KW-0472">Membrane</keyword>
<feature type="transmembrane region" description="Helical" evidence="5">
    <location>
        <begin position="289"/>
        <end position="309"/>
    </location>
</feature>
<feature type="transmembrane region" description="Helical" evidence="5">
    <location>
        <begin position="49"/>
        <end position="67"/>
    </location>
</feature>
<keyword evidence="3 5" id="KW-1133">Transmembrane helix</keyword>
<dbReference type="AlphaFoldDB" id="A0A9W8GFE0"/>
<dbReference type="PANTHER" id="PTHR23294:SF59">
    <property type="entry name" value="UNC93-LIKE PROTEIN C922.05C"/>
    <property type="match status" value="1"/>
</dbReference>
<feature type="transmembrane region" description="Helical" evidence="5">
    <location>
        <begin position="97"/>
        <end position="117"/>
    </location>
</feature>
<gene>
    <name evidence="6" type="ORF">GGI25_000036</name>
</gene>
<evidence type="ECO:0000256" key="1">
    <source>
        <dbReference type="ARBA" id="ARBA00004141"/>
    </source>
</evidence>
<organism evidence="6 7">
    <name type="scientific">Coemansia spiralis</name>
    <dbReference type="NCBI Taxonomy" id="417178"/>
    <lineage>
        <taxon>Eukaryota</taxon>
        <taxon>Fungi</taxon>
        <taxon>Fungi incertae sedis</taxon>
        <taxon>Zoopagomycota</taxon>
        <taxon>Kickxellomycotina</taxon>
        <taxon>Kickxellomycetes</taxon>
        <taxon>Kickxellales</taxon>
        <taxon>Kickxellaceae</taxon>
        <taxon>Coemansia</taxon>
    </lineage>
</organism>
<dbReference type="Gene3D" id="1.20.1250.20">
    <property type="entry name" value="MFS general substrate transporter like domains"/>
    <property type="match status" value="1"/>
</dbReference>
<feature type="transmembrane region" description="Helical" evidence="5">
    <location>
        <begin position="137"/>
        <end position="156"/>
    </location>
</feature>
<protein>
    <recommendedName>
        <fullName evidence="8">MFS general substrate transporter</fullName>
    </recommendedName>
</protein>